<dbReference type="Gene3D" id="3.20.20.10">
    <property type="entry name" value="Alanine racemase"/>
    <property type="match status" value="1"/>
</dbReference>
<dbReference type="STRING" id="1122172.GCA_000373045_00868"/>
<dbReference type="GO" id="GO:0030170">
    <property type="term" value="F:pyridoxal phosphate binding"/>
    <property type="evidence" value="ECO:0007669"/>
    <property type="project" value="UniProtKB-UniRule"/>
</dbReference>
<dbReference type="OrthoDB" id="9804072at2"/>
<dbReference type="RefSeq" id="WP_018450493.1">
    <property type="nucleotide sequence ID" value="NZ_AP019827.1"/>
</dbReference>
<dbReference type="CDD" id="cd00635">
    <property type="entry name" value="PLPDE_III_YBL036c_like"/>
    <property type="match status" value="1"/>
</dbReference>
<accession>A0A510JSQ5</accession>
<keyword evidence="7" id="KW-1185">Reference proteome</keyword>
<comment type="similarity">
    <text evidence="2 4">Belongs to the pyridoxal phosphate-binding protein YggS/PROSC family.</text>
</comment>
<dbReference type="PIRSF" id="PIRSF004848">
    <property type="entry name" value="YBL036c_PLPDEIII"/>
    <property type="match status" value="1"/>
</dbReference>
<keyword evidence="1 2" id="KW-0663">Pyridoxal phosphate</keyword>
<evidence type="ECO:0000313" key="7">
    <source>
        <dbReference type="Proteomes" id="UP000322617"/>
    </source>
</evidence>
<dbReference type="InterPro" id="IPR011078">
    <property type="entry name" value="PyrdxlP_homeostasis"/>
</dbReference>
<dbReference type="InterPro" id="IPR029066">
    <property type="entry name" value="PLP-binding_barrel"/>
</dbReference>
<dbReference type="Proteomes" id="UP000322617">
    <property type="component" value="Chromosome"/>
</dbReference>
<dbReference type="PANTHER" id="PTHR10146">
    <property type="entry name" value="PROLINE SYNTHETASE CO-TRANSCRIBED BACTERIAL HOMOLOG PROTEIN"/>
    <property type="match status" value="1"/>
</dbReference>
<evidence type="ECO:0000256" key="3">
    <source>
        <dbReference type="PIRSR" id="PIRSR004848-1"/>
    </source>
</evidence>
<protein>
    <recommendedName>
        <fullName evidence="2">Pyridoxal phosphate homeostasis protein</fullName>
        <shortName evidence="2">PLP homeostasis protein</shortName>
    </recommendedName>
</protein>
<comment type="function">
    <text evidence="2">Pyridoxal 5'-phosphate (PLP)-binding protein, which is involved in PLP homeostasis.</text>
</comment>
<dbReference type="HAMAP" id="MF_02087">
    <property type="entry name" value="PLP_homeostasis"/>
    <property type="match status" value="1"/>
</dbReference>
<evidence type="ECO:0000259" key="5">
    <source>
        <dbReference type="Pfam" id="PF01168"/>
    </source>
</evidence>
<evidence type="ECO:0000256" key="4">
    <source>
        <dbReference type="RuleBase" id="RU004514"/>
    </source>
</evidence>
<dbReference type="AlphaFoldDB" id="A0A510JSQ5"/>
<dbReference type="InterPro" id="IPR001608">
    <property type="entry name" value="Ala_racemase_N"/>
</dbReference>
<comment type="cofactor">
    <cofactor evidence="3">
        <name>pyridoxal 5'-phosphate</name>
        <dbReference type="ChEBI" id="CHEBI:597326"/>
    </cofactor>
</comment>
<dbReference type="KEGG" id="lsz:JCM16776_1713"/>
<reference evidence="6 7" key="1">
    <citation type="submission" date="2019-07" db="EMBL/GenBank/DDBJ databases">
        <title>Complete Genome Sequence of Leptotrichia shahii Strain JCM 16776.</title>
        <authorList>
            <person name="Watanabe S."/>
            <person name="Cui L."/>
        </authorList>
    </citation>
    <scope>NUCLEOTIDE SEQUENCE [LARGE SCALE GENOMIC DNA]</scope>
    <source>
        <strain evidence="6 7">JCM16776</strain>
    </source>
</reference>
<name>A0A510JSQ5_9FUSO</name>
<proteinExistence type="inferred from homology"/>
<feature type="domain" description="Alanine racemase N-terminal" evidence="5">
    <location>
        <begin position="85"/>
        <end position="226"/>
    </location>
</feature>
<dbReference type="SUPFAM" id="SSF51419">
    <property type="entry name" value="PLP-binding barrel"/>
    <property type="match status" value="1"/>
</dbReference>
<feature type="modified residue" description="N6-(pyridoxal phosphate)lysine" evidence="2 3">
    <location>
        <position position="36"/>
    </location>
</feature>
<evidence type="ECO:0000256" key="1">
    <source>
        <dbReference type="ARBA" id="ARBA00022898"/>
    </source>
</evidence>
<dbReference type="PANTHER" id="PTHR10146:SF14">
    <property type="entry name" value="PYRIDOXAL PHOSPHATE HOMEOSTASIS PROTEIN"/>
    <property type="match status" value="1"/>
</dbReference>
<evidence type="ECO:0000313" key="6">
    <source>
        <dbReference type="EMBL" id="BBM41481.1"/>
    </source>
</evidence>
<gene>
    <name evidence="6" type="ORF">JCM16776_1713</name>
</gene>
<evidence type="ECO:0000256" key="2">
    <source>
        <dbReference type="HAMAP-Rule" id="MF_02087"/>
    </source>
</evidence>
<organism evidence="6 7">
    <name type="scientific">Leptotrichia shahii</name>
    <dbReference type="NCBI Taxonomy" id="157691"/>
    <lineage>
        <taxon>Bacteria</taxon>
        <taxon>Fusobacteriati</taxon>
        <taxon>Fusobacteriota</taxon>
        <taxon>Fusobacteriia</taxon>
        <taxon>Fusobacteriales</taxon>
        <taxon>Leptotrichiaceae</taxon>
        <taxon>Leptotrichia</taxon>
    </lineage>
</organism>
<dbReference type="EMBL" id="AP019827">
    <property type="protein sequence ID" value="BBM41481.1"/>
    <property type="molecule type" value="Genomic_DNA"/>
</dbReference>
<sequence length="227" mass="26868">MELNNLKIQQNYKKILEDIEKYSPYPEKVKILFVSKYFNVEEHKALIEMGYDYFGENRAQLYRDKLNEFSGEKYKNIKWDFIGRLQKNKIKYIINSVNLIHSIDSYELLEEINKKAIENNRIINGLIEINVSKEESKTGVYIEDFKKNSEKYFSMSNVKIIGFMTMAPFEASEAEINSYFSNMRDLKEEYQKKYDYITTLSMGMSNDYVEALKNGTTIIRIGSKLFK</sequence>
<dbReference type="Pfam" id="PF01168">
    <property type="entry name" value="Ala_racemase_N"/>
    <property type="match status" value="1"/>
</dbReference>
<dbReference type="NCBIfam" id="TIGR00044">
    <property type="entry name" value="YggS family pyridoxal phosphate-dependent enzyme"/>
    <property type="match status" value="1"/>
</dbReference>